<feature type="compositionally biased region" description="Low complexity" evidence="1">
    <location>
        <begin position="82"/>
        <end position="99"/>
    </location>
</feature>
<feature type="region of interest" description="Disordered" evidence="1">
    <location>
        <begin position="49"/>
        <end position="228"/>
    </location>
</feature>
<reference evidence="3 4" key="1">
    <citation type="submission" date="2019-03" db="EMBL/GenBank/DDBJ databases">
        <title>Draft genome sequence of Xylaria hypoxylon DSM 108379, a ubiquitous saprotrophic-parasitic fungi on hardwood.</title>
        <authorList>
            <person name="Buettner E."/>
            <person name="Leonhardt S."/>
            <person name="Gebauer A.M."/>
            <person name="Liers C."/>
            <person name="Hofrichter M."/>
            <person name="Kellner H."/>
        </authorList>
    </citation>
    <scope>NUCLEOTIDE SEQUENCE [LARGE SCALE GENOMIC DNA]</scope>
    <source>
        <strain evidence="3 4">DSM 108379</strain>
    </source>
</reference>
<feature type="compositionally biased region" description="Polar residues" evidence="1">
    <location>
        <begin position="124"/>
        <end position="135"/>
    </location>
</feature>
<dbReference type="AlphaFoldDB" id="A0A4Z0Y2K9"/>
<dbReference type="EMBL" id="SKBN01000479">
    <property type="protein sequence ID" value="TGJ77107.1"/>
    <property type="molecule type" value="Genomic_DNA"/>
</dbReference>
<dbReference type="Pfam" id="PF14475">
    <property type="entry name" value="Mso1_Sec1_bdg"/>
    <property type="match status" value="1"/>
</dbReference>
<dbReference type="Proteomes" id="UP000297716">
    <property type="component" value="Unassembled WGS sequence"/>
</dbReference>
<accession>A0A4Z0Y2K9</accession>
<sequence>MSGWYSNIVGATTSKISNLQRSYFSGEADGDTEDDTHVCRVLRSYYTEKGKPFPGWLPPDPKAPPPAAAVYSQPSQVGSRYGALSQQQQQQHGGSLSSLWDNNPVSQPQEAQSLRRGRGVPAPSRNSDTRNSPFRNSDPMAGNGRDDAQARPLPSQRAGSHQTQGGFGNAPTPPVGAGGGSAQDRLKQRLFGGSRTASPVAGGPFTPPPQRGGGGGSGDYEERFAPGG</sequence>
<evidence type="ECO:0000256" key="1">
    <source>
        <dbReference type="SAM" id="MobiDB-lite"/>
    </source>
</evidence>
<gene>
    <name evidence="3" type="ORF">E0Z10_g10771</name>
</gene>
<evidence type="ECO:0000259" key="2">
    <source>
        <dbReference type="Pfam" id="PF14475"/>
    </source>
</evidence>
<feature type="domain" description="Mso1 N-terminal" evidence="2">
    <location>
        <begin position="19"/>
        <end position="57"/>
    </location>
</feature>
<name>A0A4Z0Y2K9_9PEZI</name>
<feature type="non-terminal residue" evidence="3">
    <location>
        <position position="228"/>
    </location>
</feature>
<dbReference type="OrthoDB" id="2683368at2759"/>
<organism evidence="3 4">
    <name type="scientific">Xylaria hypoxylon</name>
    <dbReference type="NCBI Taxonomy" id="37992"/>
    <lineage>
        <taxon>Eukaryota</taxon>
        <taxon>Fungi</taxon>
        <taxon>Dikarya</taxon>
        <taxon>Ascomycota</taxon>
        <taxon>Pezizomycotina</taxon>
        <taxon>Sordariomycetes</taxon>
        <taxon>Xylariomycetidae</taxon>
        <taxon>Xylariales</taxon>
        <taxon>Xylariaceae</taxon>
        <taxon>Xylaria</taxon>
    </lineage>
</organism>
<protein>
    <recommendedName>
        <fullName evidence="2">Mso1 N-terminal domain-containing protein</fullName>
    </recommendedName>
</protein>
<dbReference type="InterPro" id="IPR028095">
    <property type="entry name" value="Mso1_N_dom"/>
</dbReference>
<evidence type="ECO:0000313" key="4">
    <source>
        <dbReference type="Proteomes" id="UP000297716"/>
    </source>
</evidence>
<feature type="compositionally biased region" description="Polar residues" evidence="1">
    <location>
        <begin position="100"/>
        <end position="112"/>
    </location>
</feature>
<proteinExistence type="predicted"/>
<comment type="caution">
    <text evidence="3">The sequence shown here is derived from an EMBL/GenBank/DDBJ whole genome shotgun (WGS) entry which is preliminary data.</text>
</comment>
<feature type="compositionally biased region" description="Pro residues" evidence="1">
    <location>
        <begin position="55"/>
        <end position="67"/>
    </location>
</feature>
<evidence type="ECO:0000313" key="3">
    <source>
        <dbReference type="EMBL" id="TGJ77107.1"/>
    </source>
</evidence>
<keyword evidence="4" id="KW-1185">Reference proteome</keyword>